<reference evidence="2 3" key="1">
    <citation type="journal article" date="2018" name="Mycol. Prog.">
        <title>Coniella lustricola, a new species from submerged detritus.</title>
        <authorList>
            <person name="Raudabaugh D.B."/>
            <person name="Iturriaga T."/>
            <person name="Carver A."/>
            <person name="Mondo S."/>
            <person name="Pangilinan J."/>
            <person name="Lipzen A."/>
            <person name="He G."/>
            <person name="Amirebrahimi M."/>
            <person name="Grigoriev I.V."/>
            <person name="Miller A.N."/>
        </authorList>
    </citation>
    <scope>NUCLEOTIDE SEQUENCE [LARGE SCALE GENOMIC DNA]</scope>
    <source>
        <strain evidence="2 3">B22-T-1</strain>
    </source>
</reference>
<feature type="region of interest" description="Disordered" evidence="1">
    <location>
        <begin position="25"/>
        <end position="50"/>
    </location>
</feature>
<organism evidence="2 3">
    <name type="scientific">Coniella lustricola</name>
    <dbReference type="NCBI Taxonomy" id="2025994"/>
    <lineage>
        <taxon>Eukaryota</taxon>
        <taxon>Fungi</taxon>
        <taxon>Dikarya</taxon>
        <taxon>Ascomycota</taxon>
        <taxon>Pezizomycotina</taxon>
        <taxon>Sordariomycetes</taxon>
        <taxon>Sordariomycetidae</taxon>
        <taxon>Diaporthales</taxon>
        <taxon>Schizoparmaceae</taxon>
        <taxon>Coniella</taxon>
    </lineage>
</organism>
<protein>
    <submittedName>
        <fullName evidence="2">Uncharacterized protein</fullName>
    </submittedName>
</protein>
<evidence type="ECO:0000313" key="3">
    <source>
        <dbReference type="Proteomes" id="UP000241462"/>
    </source>
</evidence>
<dbReference type="InParanoid" id="A0A2T3A7H5"/>
<evidence type="ECO:0000313" key="2">
    <source>
        <dbReference type="EMBL" id="PSR84321.1"/>
    </source>
</evidence>
<proteinExistence type="predicted"/>
<dbReference type="Proteomes" id="UP000241462">
    <property type="component" value="Unassembled WGS sequence"/>
</dbReference>
<gene>
    <name evidence="2" type="ORF">BD289DRAFT_434336</name>
</gene>
<dbReference type="AlphaFoldDB" id="A0A2T3A7H5"/>
<sequence length="94" mass="10284">MLLTVQLEVHSLLCTSAACCGPKAHARPGLPQPSKLRRTSVKLPQPTTGRGQLHMKYEQTSQIDFPPFCALHNSVSVLSLLMCQLQSRADETPS</sequence>
<accession>A0A2T3A7H5</accession>
<keyword evidence="3" id="KW-1185">Reference proteome</keyword>
<name>A0A2T3A7H5_9PEZI</name>
<dbReference type="EMBL" id="KZ678445">
    <property type="protein sequence ID" value="PSR84321.1"/>
    <property type="molecule type" value="Genomic_DNA"/>
</dbReference>
<evidence type="ECO:0000256" key="1">
    <source>
        <dbReference type="SAM" id="MobiDB-lite"/>
    </source>
</evidence>